<dbReference type="SUPFAM" id="SSF52799">
    <property type="entry name" value="(Phosphotyrosine protein) phosphatases II"/>
    <property type="match status" value="1"/>
</dbReference>
<dbReference type="KEGG" id="cak:Caul_0595"/>
<accession>B0T7J0</accession>
<evidence type="ECO:0000259" key="1">
    <source>
        <dbReference type="PROSITE" id="PS50056"/>
    </source>
</evidence>
<gene>
    <name evidence="2" type="ordered locus">Caul_0595</name>
</gene>
<dbReference type="eggNOG" id="COG5350">
    <property type="taxonomic scope" value="Bacteria"/>
</dbReference>
<sequence length="191" mass="20704">MPPASGPGVIVVASLRQAWRHKRKFDAVLTLEDPVCRSADQLRFHRTPKPPHLVLAFEDVDDDSLGVQVASHEQVDQALAFARANVGGSLLIHCRHGIGRSAAMALAVIADRLGSDQEDAALKGLLAIRPQATPNLVVVKLADAVLERGGRLVAAVQAWEAASPHMIEARALRRAFLAANPHLYSWRTREV</sequence>
<evidence type="ECO:0000313" key="2">
    <source>
        <dbReference type="EMBL" id="ABZ69728.1"/>
    </source>
</evidence>
<dbReference type="Gene3D" id="3.90.190.10">
    <property type="entry name" value="Protein tyrosine phosphatase superfamily"/>
    <property type="match status" value="1"/>
</dbReference>
<dbReference type="OrthoDB" id="9806482at2"/>
<protein>
    <submittedName>
        <fullName evidence="2">Protein tyrosine phosphatase-like protein</fullName>
    </submittedName>
</protein>
<feature type="domain" description="Tyrosine specific protein phosphatases" evidence="1">
    <location>
        <begin position="76"/>
        <end position="120"/>
    </location>
</feature>
<proteinExistence type="predicted"/>
<dbReference type="AlphaFoldDB" id="B0T7J0"/>
<reference evidence="2" key="1">
    <citation type="submission" date="2008-01" db="EMBL/GenBank/DDBJ databases">
        <title>Complete sequence of chromosome of Caulobacter sp. K31.</title>
        <authorList>
            <consortium name="US DOE Joint Genome Institute"/>
            <person name="Copeland A."/>
            <person name="Lucas S."/>
            <person name="Lapidus A."/>
            <person name="Barry K."/>
            <person name="Glavina del Rio T."/>
            <person name="Dalin E."/>
            <person name="Tice H."/>
            <person name="Pitluck S."/>
            <person name="Bruce D."/>
            <person name="Goodwin L."/>
            <person name="Thompson L.S."/>
            <person name="Brettin T."/>
            <person name="Detter J.C."/>
            <person name="Han C."/>
            <person name="Schmutz J."/>
            <person name="Larimer F."/>
            <person name="Land M."/>
            <person name="Hauser L."/>
            <person name="Kyrpides N."/>
            <person name="Kim E."/>
            <person name="Stephens C."/>
            <person name="Richardson P."/>
        </authorList>
    </citation>
    <scope>NUCLEOTIDE SEQUENCE [LARGE SCALE GENOMIC DNA]</scope>
    <source>
        <strain evidence="2">K31</strain>
    </source>
</reference>
<dbReference type="STRING" id="366602.Caul_0595"/>
<dbReference type="HOGENOM" id="CLU_120986_0_0_5"/>
<name>B0T7J0_CAUSK</name>
<dbReference type="PROSITE" id="PS00383">
    <property type="entry name" value="TYR_PHOSPHATASE_1"/>
    <property type="match status" value="1"/>
</dbReference>
<dbReference type="EMBL" id="CP000927">
    <property type="protein sequence ID" value="ABZ69728.1"/>
    <property type="molecule type" value="Genomic_DNA"/>
</dbReference>
<dbReference type="InterPro" id="IPR000387">
    <property type="entry name" value="Tyr_Pase_dom"/>
</dbReference>
<dbReference type="InterPro" id="IPR016130">
    <property type="entry name" value="Tyr_Pase_AS"/>
</dbReference>
<organism evidence="2">
    <name type="scientific">Caulobacter sp. (strain K31)</name>
    <dbReference type="NCBI Taxonomy" id="366602"/>
    <lineage>
        <taxon>Bacteria</taxon>
        <taxon>Pseudomonadati</taxon>
        <taxon>Pseudomonadota</taxon>
        <taxon>Alphaproteobacteria</taxon>
        <taxon>Caulobacterales</taxon>
        <taxon>Caulobacteraceae</taxon>
        <taxon>Caulobacter</taxon>
    </lineage>
</organism>
<dbReference type="PROSITE" id="PS50056">
    <property type="entry name" value="TYR_PHOSPHATASE_2"/>
    <property type="match status" value="1"/>
</dbReference>
<dbReference type="InterPro" id="IPR029021">
    <property type="entry name" value="Prot-tyrosine_phosphatase-like"/>
</dbReference>